<dbReference type="InterPro" id="IPR049363">
    <property type="entry name" value="RMI1_N"/>
</dbReference>
<feature type="domain" description="RecQ mediated genome instability protein 1 OB-fold" evidence="3">
    <location>
        <begin position="80"/>
        <end position="226"/>
    </location>
</feature>
<evidence type="ECO:0000256" key="2">
    <source>
        <dbReference type="ARBA" id="ARBA00018987"/>
    </source>
</evidence>
<dbReference type="PANTHER" id="PTHR14790:SF15">
    <property type="entry name" value="RECQ-MEDIATED GENOME INSTABILITY PROTEIN 1"/>
    <property type="match status" value="1"/>
</dbReference>
<dbReference type="Pfam" id="PF21000">
    <property type="entry name" value="RMI1_N_N"/>
    <property type="match status" value="1"/>
</dbReference>
<evidence type="ECO:0000313" key="5">
    <source>
        <dbReference type="EMBL" id="CCX11754.1"/>
    </source>
</evidence>
<feature type="domain" description="RMI1 N-terminal" evidence="4">
    <location>
        <begin position="18"/>
        <end position="63"/>
    </location>
</feature>
<dbReference type="GO" id="GO:0000724">
    <property type="term" value="P:double-strand break repair via homologous recombination"/>
    <property type="evidence" value="ECO:0007669"/>
    <property type="project" value="TreeGrafter"/>
</dbReference>
<dbReference type="AlphaFoldDB" id="U4L4C2"/>
<organism evidence="5 6">
    <name type="scientific">Pyronema omphalodes (strain CBS 100304)</name>
    <name type="common">Pyronema confluens</name>
    <dbReference type="NCBI Taxonomy" id="1076935"/>
    <lineage>
        <taxon>Eukaryota</taxon>
        <taxon>Fungi</taxon>
        <taxon>Dikarya</taxon>
        <taxon>Ascomycota</taxon>
        <taxon>Pezizomycotina</taxon>
        <taxon>Pezizomycetes</taxon>
        <taxon>Pezizales</taxon>
        <taxon>Pyronemataceae</taxon>
        <taxon>Pyronema</taxon>
    </lineage>
</organism>
<dbReference type="OMA" id="MTSPDQI"/>
<dbReference type="GO" id="GO:0000712">
    <property type="term" value="P:resolution of meiotic recombination intermediates"/>
    <property type="evidence" value="ECO:0007669"/>
    <property type="project" value="TreeGrafter"/>
</dbReference>
<gene>
    <name evidence="5" type="ORF">PCON_11348</name>
</gene>
<dbReference type="InterPro" id="IPR042470">
    <property type="entry name" value="RMI1_N_C_sf"/>
</dbReference>
<dbReference type="OrthoDB" id="341511at2759"/>
<dbReference type="EMBL" id="HF935642">
    <property type="protein sequence ID" value="CCX11754.1"/>
    <property type="molecule type" value="Genomic_DNA"/>
</dbReference>
<dbReference type="InterPro" id="IPR013894">
    <property type="entry name" value="RMI1_OB"/>
</dbReference>
<dbReference type="STRING" id="1076935.U4L4C2"/>
<proteinExistence type="inferred from homology"/>
<dbReference type="GO" id="GO:0031422">
    <property type="term" value="C:RecQ family helicase-topoisomerase III complex"/>
    <property type="evidence" value="ECO:0007669"/>
    <property type="project" value="TreeGrafter"/>
</dbReference>
<name>U4L4C2_PYROM</name>
<dbReference type="GO" id="GO:0016604">
    <property type="term" value="C:nuclear body"/>
    <property type="evidence" value="ECO:0007669"/>
    <property type="project" value="TreeGrafter"/>
</dbReference>
<dbReference type="Gene3D" id="2.40.50.770">
    <property type="entry name" value="RecQ-mediated genome instability protein Rmi1, C-terminal domain"/>
    <property type="match status" value="1"/>
</dbReference>
<keyword evidence="6" id="KW-1185">Reference proteome</keyword>
<dbReference type="eggNOG" id="KOG3683">
    <property type="taxonomic scope" value="Eukaryota"/>
</dbReference>
<dbReference type="Pfam" id="PF08585">
    <property type="entry name" value="RMI1_N_C"/>
    <property type="match status" value="1"/>
</dbReference>
<evidence type="ECO:0000259" key="3">
    <source>
        <dbReference type="Pfam" id="PF08585"/>
    </source>
</evidence>
<evidence type="ECO:0000256" key="1">
    <source>
        <dbReference type="ARBA" id="ARBA00006395"/>
    </source>
</evidence>
<dbReference type="PANTHER" id="PTHR14790">
    <property type="entry name" value="RECQ-MEDIATED GENOME INSTABILITY PROTEIN 1 RMI1"/>
    <property type="match status" value="1"/>
</dbReference>
<reference evidence="5 6" key="1">
    <citation type="journal article" date="2013" name="PLoS Genet.">
        <title>The genome and development-dependent transcriptomes of Pyronema confluens: a window into fungal evolution.</title>
        <authorList>
            <person name="Traeger S."/>
            <person name="Altegoer F."/>
            <person name="Freitag M."/>
            <person name="Gabaldon T."/>
            <person name="Kempken F."/>
            <person name="Kumar A."/>
            <person name="Marcet-Houben M."/>
            <person name="Poggeler S."/>
            <person name="Stajich J.E."/>
            <person name="Nowrousian M."/>
        </authorList>
    </citation>
    <scope>NUCLEOTIDE SEQUENCE [LARGE SCALE GENOMIC DNA]</scope>
    <source>
        <strain evidence="6">CBS 100304</strain>
        <tissue evidence="5">Vegetative mycelium</tissue>
    </source>
</reference>
<evidence type="ECO:0000259" key="4">
    <source>
        <dbReference type="Pfam" id="PF21000"/>
    </source>
</evidence>
<evidence type="ECO:0000313" key="6">
    <source>
        <dbReference type="Proteomes" id="UP000018144"/>
    </source>
</evidence>
<dbReference type="Proteomes" id="UP000018144">
    <property type="component" value="Unassembled WGS sequence"/>
</dbReference>
<comment type="similarity">
    <text evidence="1">Belongs to the RMI1 family.</text>
</comment>
<accession>U4L4C2</accession>
<sequence>MSYPTPSLASLQSTLLHSFHLPVRPTFLRSLLTALQNTSRPPHGAALLQTLKFRILSSDITQSLEPRSNLCLPSISSETKSITLGFDGIIVQALDIKDLTQSLGDTMEAIEMGERGEKMKGREVVRITAEEAEAEQGTQAGSGVGSAATADRKNGVHKLLLQDSAGTRVWGLEVKTVEKLGGINIGGKLLLRGCTVARGVVLLTPETVTVLGGREEAMSKSWKEERKEVLRGEIEALRGGR</sequence>
<protein>
    <recommendedName>
        <fullName evidence="2">RecQ-mediated genome instability protein 1</fullName>
    </recommendedName>
</protein>